<dbReference type="SMART" id="SM00749">
    <property type="entry name" value="BON"/>
    <property type="match status" value="2"/>
</dbReference>
<evidence type="ECO:0000259" key="1">
    <source>
        <dbReference type="PROSITE" id="PS50914"/>
    </source>
</evidence>
<feature type="domain" description="BON" evidence="1">
    <location>
        <begin position="4"/>
        <end position="72"/>
    </location>
</feature>
<dbReference type="PANTHER" id="PTHR34606">
    <property type="entry name" value="BON DOMAIN-CONTAINING PROTEIN"/>
    <property type="match status" value="1"/>
</dbReference>
<reference evidence="3" key="1">
    <citation type="submission" date="2016-10" db="EMBL/GenBank/DDBJ databases">
        <authorList>
            <person name="Varghese N."/>
            <person name="Submissions S."/>
        </authorList>
    </citation>
    <scope>NUCLEOTIDE SEQUENCE [LARGE SCALE GENOMIC DNA]</scope>
    <source>
        <strain evidence="3">DSM 17038</strain>
    </source>
</reference>
<organism evidence="2 3">
    <name type="scientific">Desulfotruncus arcticus DSM 17038</name>
    <dbReference type="NCBI Taxonomy" id="1121424"/>
    <lineage>
        <taxon>Bacteria</taxon>
        <taxon>Bacillati</taxon>
        <taxon>Bacillota</taxon>
        <taxon>Clostridia</taxon>
        <taxon>Eubacteriales</taxon>
        <taxon>Desulfallaceae</taxon>
        <taxon>Desulfotruncus</taxon>
    </lineage>
</organism>
<evidence type="ECO:0000313" key="3">
    <source>
        <dbReference type="Proteomes" id="UP000199337"/>
    </source>
</evidence>
<keyword evidence="3" id="KW-1185">Reference proteome</keyword>
<dbReference type="Gene3D" id="3.30.1340.30">
    <property type="match status" value="2"/>
</dbReference>
<evidence type="ECO:0000313" key="2">
    <source>
        <dbReference type="EMBL" id="SFG70943.1"/>
    </source>
</evidence>
<dbReference type="Proteomes" id="UP000199337">
    <property type="component" value="Unassembled WGS sequence"/>
</dbReference>
<gene>
    <name evidence="2" type="ORF">SAMN05660649_02450</name>
</gene>
<dbReference type="STRING" id="341036.SAMN05660649_02450"/>
<protein>
    <submittedName>
        <fullName evidence="2">Hyperosmotically inducible protein</fullName>
    </submittedName>
</protein>
<dbReference type="PANTHER" id="PTHR34606:SF15">
    <property type="entry name" value="BON DOMAIN-CONTAINING PROTEIN"/>
    <property type="match status" value="1"/>
</dbReference>
<dbReference type="OrthoDB" id="1723404at2"/>
<dbReference type="EMBL" id="FOOX01000008">
    <property type="protein sequence ID" value="SFG70943.1"/>
    <property type="molecule type" value="Genomic_DNA"/>
</dbReference>
<dbReference type="InterPro" id="IPR007055">
    <property type="entry name" value="BON_dom"/>
</dbReference>
<dbReference type="PROSITE" id="PS50914">
    <property type="entry name" value="BON"/>
    <property type="match status" value="2"/>
</dbReference>
<name>A0A1I2U1U5_9FIRM</name>
<dbReference type="InterPro" id="IPR014004">
    <property type="entry name" value="Transpt-assoc_nodulatn_dom_bac"/>
</dbReference>
<proteinExistence type="predicted"/>
<dbReference type="RefSeq" id="WP_092471653.1">
    <property type="nucleotide sequence ID" value="NZ_FOOX01000008.1"/>
</dbReference>
<feature type="domain" description="BON" evidence="1">
    <location>
        <begin position="77"/>
        <end position="145"/>
    </location>
</feature>
<dbReference type="Pfam" id="PF04972">
    <property type="entry name" value="BON"/>
    <property type="match status" value="2"/>
</dbReference>
<dbReference type="InterPro" id="IPR051686">
    <property type="entry name" value="Lipoprotein_DolP"/>
</dbReference>
<dbReference type="AlphaFoldDB" id="A0A1I2U1U5"/>
<sequence length="174" mass="19363">MSEKDRKLQRQIQEMLDNDRDLRSYSLKANVIDGEVEVTGIVDTLSEKNRLRKKLQDLDGVKGIELGLAISTDGAIDDESVTAEVIEELNANPLVNLRHVGARSVDGTVFLMGTTESEDEEREAVKAAEKARGVKNVISQLKVRPGGYDDESLEAIFHHQVNNDEEDEGEARIF</sequence>
<accession>A0A1I2U1U5</accession>